<accession>A0A398AMC8</accession>
<evidence type="ECO:0000313" key="7">
    <source>
        <dbReference type="Proteomes" id="UP000011750"/>
    </source>
</evidence>
<reference evidence="7" key="2">
    <citation type="journal article" date="2018" name="Hortic Res">
        <title>Improved Brassica rapa reference genome by single-molecule sequencing and chromosome conformation capture technologies.</title>
        <authorList>
            <person name="Zhang L."/>
            <person name="Cai X."/>
            <person name="Wu J."/>
            <person name="Liu M."/>
            <person name="Grob S."/>
            <person name="Cheng F."/>
            <person name="Liang J."/>
            <person name="Cai C."/>
            <person name="Liu Z."/>
            <person name="Liu B."/>
            <person name="Wang F."/>
            <person name="Li S."/>
            <person name="Liu F."/>
            <person name="Li X."/>
            <person name="Cheng L."/>
            <person name="Yang W."/>
            <person name="Li M.H."/>
            <person name="Grossniklaus U."/>
            <person name="Zheng H."/>
            <person name="Wang X."/>
        </authorList>
    </citation>
    <scope>NUCLEOTIDE SEQUENCE [LARGE SCALE GENOMIC DNA]</scope>
    <source>
        <strain evidence="7">cv. Chiifu-401-42</strain>
    </source>
</reference>
<dbReference type="InterPro" id="IPR007736">
    <property type="entry name" value="Caleosin-related"/>
</dbReference>
<keyword evidence="7" id="KW-1185">Reference proteome</keyword>
<evidence type="ECO:0000313" key="6">
    <source>
        <dbReference type="EnsemblPlants" id="Bra026407.1-P"/>
    </source>
</evidence>
<proteinExistence type="inferred from homology"/>
<evidence type="ECO:0000313" key="9">
    <source>
        <dbReference type="Proteomes" id="UP000694005"/>
    </source>
</evidence>
<dbReference type="PANTHER" id="PTHR31495">
    <property type="entry name" value="PEROXYGENASE 3-RELATED"/>
    <property type="match status" value="1"/>
</dbReference>
<evidence type="ECO:0000256" key="1">
    <source>
        <dbReference type="ARBA" id="ARBA00006765"/>
    </source>
</evidence>
<gene>
    <name evidence="5" type="ORF">BRAA01T01754Z</name>
    <name evidence="3" type="ORF">BRAPAZ1V2_A01P18310.2</name>
    <name evidence="4" type="ORF">BRARA_A01661</name>
</gene>
<dbReference type="GO" id="GO:0004497">
    <property type="term" value="F:monooxygenase activity"/>
    <property type="evidence" value="ECO:0000318"/>
    <property type="project" value="GO_Central"/>
</dbReference>
<sequence length="245" mass="28129">MSTATEIMERDAMATVAPYAPVTFHRRARVDMDDRLPKPYMPRALQAPDREHPYGTPGHKNYGLSVLQQHVAFFDLDDNGIIYPWETYSGLRMLGFNIIVSLIAAAVINLALSYATLPGWFPSPFFPIYIHNIHKSKHGSDSRTYDNEGRFMPVNLELIFSKYAKTLPDKLSLGELWEMTQGQRDAWDIFGWFASKIEWGLLYLLARDEEGFLSKEAIRRCFDGSLFEYCAKIYAGINEDKTAYY</sequence>
<dbReference type="Gramene" id="Bra026407.1">
    <property type="protein sequence ID" value="Bra026407.1-P"/>
    <property type="gene ID" value="Bra026407"/>
</dbReference>
<dbReference type="Proteomes" id="UP000011750">
    <property type="component" value="Chromosome A01"/>
</dbReference>
<keyword evidence="2" id="KW-0472">Membrane</keyword>
<reference evidence="6" key="5">
    <citation type="submission" date="2023-03" db="UniProtKB">
        <authorList>
            <consortium name="EnsemblPlants"/>
        </authorList>
    </citation>
    <scope>IDENTIFICATION</scope>
    <source>
        <strain evidence="6">cv. Chiifu-401-42</strain>
    </source>
</reference>
<accession>M4EC98</accession>
<dbReference type="eggNOG" id="ENOG502QQD0">
    <property type="taxonomic scope" value="Eukaryota"/>
</dbReference>
<dbReference type="STRING" id="51351.M4EC98"/>
<dbReference type="Proteomes" id="UP000694005">
    <property type="component" value="Chromosome A01"/>
</dbReference>
<comment type="similarity">
    <text evidence="1">Belongs to the caleosin family.</text>
</comment>
<dbReference type="Proteomes" id="UP000264353">
    <property type="component" value="Chromosome A1"/>
</dbReference>
<keyword evidence="2" id="KW-0812">Transmembrane</keyword>
<evidence type="ECO:0008006" key="10">
    <source>
        <dbReference type="Google" id="ProtNLM"/>
    </source>
</evidence>
<organism evidence="4 8">
    <name type="scientific">Brassica campestris</name>
    <name type="common">Field mustard</name>
    <dbReference type="NCBI Taxonomy" id="3711"/>
    <lineage>
        <taxon>Eukaryota</taxon>
        <taxon>Viridiplantae</taxon>
        <taxon>Streptophyta</taxon>
        <taxon>Embryophyta</taxon>
        <taxon>Tracheophyta</taxon>
        <taxon>Spermatophyta</taxon>
        <taxon>Magnoliopsida</taxon>
        <taxon>eudicotyledons</taxon>
        <taxon>Gunneridae</taxon>
        <taxon>Pentapetalae</taxon>
        <taxon>rosids</taxon>
        <taxon>malvids</taxon>
        <taxon>Brassicales</taxon>
        <taxon>Brassicaceae</taxon>
        <taxon>Brassiceae</taxon>
        <taxon>Brassica</taxon>
    </lineage>
</organism>
<dbReference type="EnsemblPlants" id="Bra026407.1">
    <property type="protein sequence ID" value="Bra026407.1-P"/>
    <property type="gene ID" value="Bra026407"/>
</dbReference>
<dbReference type="Gramene" id="A01p18310.2_BraZ1">
    <property type="protein sequence ID" value="A01p18310.2_BraZ1.CDS"/>
    <property type="gene ID" value="A01g18310.2_BraZ1"/>
</dbReference>
<dbReference type="HOGENOM" id="CLU_062049_0_1_1"/>
<reference evidence="3 9" key="4">
    <citation type="submission" date="2021-07" db="EMBL/GenBank/DDBJ databases">
        <authorList>
            <consortium name="Genoscope - CEA"/>
            <person name="William W."/>
        </authorList>
    </citation>
    <scope>NUCLEOTIDE SEQUENCE [LARGE SCALE GENOMIC DNA]</scope>
</reference>
<evidence type="ECO:0000313" key="4">
    <source>
        <dbReference type="EMBL" id="RID78879.1"/>
    </source>
</evidence>
<dbReference type="GO" id="GO:0005509">
    <property type="term" value="F:calcium ion binding"/>
    <property type="evidence" value="ECO:0000318"/>
    <property type="project" value="GO_Central"/>
</dbReference>
<reference evidence="4 8" key="3">
    <citation type="submission" date="2018-06" db="EMBL/GenBank/DDBJ databases">
        <title>WGS assembly of Brassica rapa FPsc.</title>
        <authorList>
            <person name="Bowman J."/>
            <person name="Kohchi T."/>
            <person name="Yamato K."/>
            <person name="Jenkins J."/>
            <person name="Shu S."/>
            <person name="Ishizaki K."/>
            <person name="Yamaoka S."/>
            <person name="Nishihama R."/>
            <person name="Nakamura Y."/>
            <person name="Berger F."/>
            <person name="Adam C."/>
            <person name="Aki S."/>
            <person name="Althoff F."/>
            <person name="Araki T."/>
            <person name="Arteaga-Vazquez M."/>
            <person name="Balasubrmanian S."/>
            <person name="Bauer D."/>
            <person name="Boehm C."/>
            <person name="Briginshaw L."/>
            <person name="Caballero-Perez J."/>
            <person name="Catarino B."/>
            <person name="Chen F."/>
            <person name="Chiyoda S."/>
            <person name="Chovatia M."/>
            <person name="Davies K."/>
            <person name="Delmans M."/>
            <person name="Demura T."/>
            <person name="Dierschke T."/>
            <person name="Dolan L."/>
            <person name="Dorantes-Acosta A."/>
            <person name="Eklund D."/>
            <person name="Florent S."/>
            <person name="Flores-Sandoval E."/>
            <person name="Fujiyama A."/>
            <person name="Fukuzawa H."/>
            <person name="Galik B."/>
            <person name="Grimanelli D."/>
            <person name="Grimwood J."/>
            <person name="Grossniklaus U."/>
            <person name="Hamada T."/>
            <person name="Haseloff J."/>
            <person name="Hetherington A."/>
            <person name="Higo A."/>
            <person name="Hirakawa Y."/>
            <person name="Hundley H."/>
            <person name="Ikeda Y."/>
            <person name="Inoue K."/>
            <person name="Inoue S."/>
            <person name="Ishida S."/>
            <person name="Jia Q."/>
            <person name="Kakita M."/>
            <person name="Kanazawa T."/>
            <person name="Kawai Y."/>
            <person name="Kawashima T."/>
            <person name="Kennedy M."/>
            <person name="Kinose K."/>
            <person name="Kinoshita T."/>
            <person name="Kohara Y."/>
            <person name="Koide E."/>
            <person name="Komatsu K."/>
            <person name="Kopischke S."/>
            <person name="Kubo M."/>
            <person name="Kyozuka J."/>
            <person name="Lagercrantz U."/>
            <person name="Lin S."/>
            <person name="Lindquist E."/>
            <person name="Lipzen A."/>
            <person name="Lu C."/>
            <person name="Luna E."/>
            <person name="Martienssen R."/>
            <person name="Minamino N."/>
            <person name="Mizutani M."/>
            <person name="Mizutani M."/>
            <person name="Mochizuki N."/>
            <person name="Monte I."/>
            <person name="Mosher R."/>
            <person name="Nagasaki H."/>
            <person name="Nakagami H."/>
            <person name="Naramoto S."/>
            <person name="Nishitani K."/>
            <person name="Ohtani M."/>
            <person name="Okamoto T."/>
            <person name="Okumura M."/>
            <person name="Phillips J."/>
            <person name="Pollak B."/>
            <person name="Reinders A."/>
            <person name="Roevekamp M."/>
            <person name="Sano R."/>
            <person name="Sawa S."/>
            <person name="Schmid M."/>
            <person name="Shirakawa M."/>
            <person name="Solano R."/>
            <person name="Spunde A."/>
            <person name="Suetsugu N."/>
            <person name="Sugano S."/>
            <person name="Sugiyama A."/>
            <person name="Sun R."/>
            <person name="Suzuki Y."/>
            <person name="Takenaka M."/>
            <person name="Takezawa D."/>
            <person name="Tomogane H."/>
            <person name="Tsuzuki M."/>
            <person name="Ueda T."/>
            <person name="Umeda M."/>
            <person name="Ward J."/>
            <person name="Watanabe Y."/>
            <person name="Yazaki K."/>
            <person name="Yokoyama R."/>
            <person name="Yoshitake Y."/>
            <person name="Yotsui I."/>
            <person name="Zachgo S."/>
            <person name="Schmutz J."/>
        </authorList>
    </citation>
    <scope>NUCLEOTIDE SEQUENCE [LARGE SCALE GENOMIC DNA]</scope>
    <source>
        <strain evidence="8">cv. B-3</strain>
    </source>
</reference>
<dbReference type="Pfam" id="PF05042">
    <property type="entry name" value="Caleosin"/>
    <property type="match status" value="1"/>
</dbReference>
<feature type="transmembrane region" description="Helical" evidence="2">
    <location>
        <begin position="94"/>
        <end position="117"/>
    </location>
</feature>
<name>A0A398AMC8_BRACM</name>
<dbReference type="KEGG" id="brp:103866541"/>
<keyword evidence="2" id="KW-1133">Transmembrane helix</keyword>
<reference evidence="7" key="1">
    <citation type="journal article" date="2011" name="Nat. Genet.">
        <title>The genome of the mesopolyploid crop species Brassica rapa.</title>
        <authorList>
            <consortium name="Brassica rapa Genome Sequencing Project Consortium"/>
            <person name="Wang X."/>
            <person name="Wang H."/>
            <person name="Wang J."/>
            <person name="Sun R."/>
            <person name="Wu J."/>
            <person name="Liu S."/>
            <person name="Bai Y."/>
            <person name="Mun J.H."/>
            <person name="Bancroft I."/>
            <person name="Cheng F."/>
            <person name="Huang S."/>
            <person name="Li X."/>
            <person name="Hua W."/>
            <person name="Wang J."/>
            <person name="Wang X."/>
            <person name="Freeling M."/>
            <person name="Pires J.C."/>
            <person name="Paterson A.H."/>
            <person name="Chalhoub B."/>
            <person name="Wang B."/>
            <person name="Hayward A."/>
            <person name="Sharpe A.G."/>
            <person name="Park B.S."/>
            <person name="Weisshaar B."/>
            <person name="Liu B."/>
            <person name="Li B."/>
            <person name="Liu B."/>
            <person name="Tong C."/>
            <person name="Song C."/>
            <person name="Duran C."/>
            <person name="Peng C."/>
            <person name="Geng C."/>
            <person name="Koh C."/>
            <person name="Lin C."/>
            <person name="Edwards D."/>
            <person name="Mu D."/>
            <person name="Shen D."/>
            <person name="Soumpourou E."/>
            <person name="Li F."/>
            <person name="Fraser F."/>
            <person name="Conant G."/>
            <person name="Lassalle G."/>
            <person name="King G.J."/>
            <person name="Bonnema G."/>
            <person name="Tang H."/>
            <person name="Wang H."/>
            <person name="Belcram H."/>
            <person name="Zhou H."/>
            <person name="Hirakawa H."/>
            <person name="Abe H."/>
            <person name="Guo H."/>
            <person name="Wang H."/>
            <person name="Jin H."/>
            <person name="Parkin I.A."/>
            <person name="Batley J."/>
            <person name="Kim J.S."/>
            <person name="Just J."/>
            <person name="Li J."/>
            <person name="Xu J."/>
            <person name="Deng J."/>
            <person name="Kim J.A."/>
            <person name="Li J."/>
            <person name="Yu J."/>
            <person name="Meng J."/>
            <person name="Wang J."/>
            <person name="Min J."/>
            <person name="Poulain J."/>
            <person name="Wang J."/>
            <person name="Hatakeyama K."/>
            <person name="Wu K."/>
            <person name="Wang L."/>
            <person name="Fang L."/>
            <person name="Trick M."/>
            <person name="Links M.G."/>
            <person name="Zhao M."/>
            <person name="Jin M."/>
            <person name="Ramchiary N."/>
            <person name="Drou N."/>
            <person name="Berkman P.J."/>
            <person name="Cai Q."/>
            <person name="Huang Q."/>
            <person name="Li R."/>
            <person name="Tabata S."/>
            <person name="Cheng S."/>
            <person name="Zhang S."/>
            <person name="Zhang S."/>
            <person name="Huang S."/>
            <person name="Sato S."/>
            <person name="Sun S."/>
            <person name="Kwon S.J."/>
            <person name="Choi S.R."/>
            <person name="Lee T.H."/>
            <person name="Fan W."/>
            <person name="Zhao X."/>
            <person name="Tan X."/>
            <person name="Xu X."/>
            <person name="Wang Y."/>
            <person name="Qiu Y."/>
            <person name="Yin Y."/>
            <person name="Li Y."/>
            <person name="Du Y."/>
            <person name="Liao Y."/>
            <person name="Lim Y."/>
            <person name="Narusaka Y."/>
            <person name="Wang Y."/>
            <person name="Wang Z."/>
            <person name="Li Z."/>
            <person name="Wang Z."/>
            <person name="Xiong Z."/>
            <person name="Zhang Z."/>
        </authorList>
    </citation>
    <scope>NUCLEOTIDE SEQUENCE [LARGE SCALE GENOMIC DNA]</scope>
    <source>
        <strain evidence="7">cv. Chiifu-401-42</strain>
    </source>
</reference>
<dbReference type="OMA" id="WGGAFFE"/>
<dbReference type="PANTHER" id="PTHR31495:SF50">
    <property type="entry name" value="PEROXYGENASE 1"/>
    <property type="match status" value="1"/>
</dbReference>
<evidence type="ECO:0000313" key="3">
    <source>
        <dbReference type="EMBL" id="CAG7887755.1"/>
    </source>
</evidence>
<dbReference type="EMBL" id="LS974617">
    <property type="protein sequence ID" value="CAG7887755.1"/>
    <property type="molecule type" value="Genomic_DNA"/>
</dbReference>
<dbReference type="EMBL" id="CM010628">
    <property type="protein sequence ID" value="RID78879.1"/>
    <property type="molecule type" value="Genomic_DNA"/>
</dbReference>
<dbReference type="EMBL" id="LR031571">
    <property type="protein sequence ID" value="VDC75252.1"/>
    <property type="molecule type" value="Genomic_DNA"/>
</dbReference>
<evidence type="ECO:0000256" key="2">
    <source>
        <dbReference type="SAM" id="Phobius"/>
    </source>
</evidence>
<dbReference type="OrthoDB" id="640742at2759"/>
<evidence type="ECO:0000313" key="5">
    <source>
        <dbReference type="EMBL" id="VDC75252.1"/>
    </source>
</evidence>
<evidence type="ECO:0000313" key="8">
    <source>
        <dbReference type="Proteomes" id="UP000264353"/>
    </source>
</evidence>
<protein>
    <recommendedName>
        <fullName evidence="10">Caleosin</fullName>
    </recommendedName>
</protein>
<dbReference type="AlphaFoldDB" id="A0A398AMC8"/>